<dbReference type="GeneID" id="26259942"/>
<feature type="compositionally biased region" description="Basic residues" evidence="1">
    <location>
        <begin position="53"/>
        <end position="62"/>
    </location>
</feature>
<organism evidence="2 3">
    <name type="scientific">Bipolaris victoriae (strain FI3)</name>
    <name type="common">Victoria blight of oats agent</name>
    <name type="synonym">Cochliobolus victoriae</name>
    <dbReference type="NCBI Taxonomy" id="930091"/>
    <lineage>
        <taxon>Eukaryota</taxon>
        <taxon>Fungi</taxon>
        <taxon>Dikarya</taxon>
        <taxon>Ascomycota</taxon>
        <taxon>Pezizomycotina</taxon>
        <taxon>Dothideomycetes</taxon>
        <taxon>Pleosporomycetidae</taxon>
        <taxon>Pleosporales</taxon>
        <taxon>Pleosporineae</taxon>
        <taxon>Pleosporaceae</taxon>
        <taxon>Bipolaris</taxon>
    </lineage>
</organism>
<feature type="region of interest" description="Disordered" evidence="1">
    <location>
        <begin position="1"/>
        <end position="82"/>
    </location>
</feature>
<evidence type="ECO:0000256" key="1">
    <source>
        <dbReference type="SAM" id="MobiDB-lite"/>
    </source>
</evidence>
<reference evidence="2 3" key="1">
    <citation type="journal article" date="2013" name="PLoS Genet.">
        <title>Comparative genome structure, secondary metabolite, and effector coding capacity across Cochliobolus pathogens.</title>
        <authorList>
            <person name="Condon B.J."/>
            <person name="Leng Y."/>
            <person name="Wu D."/>
            <person name="Bushley K.E."/>
            <person name="Ohm R.A."/>
            <person name="Otillar R."/>
            <person name="Martin J."/>
            <person name="Schackwitz W."/>
            <person name="Grimwood J."/>
            <person name="MohdZainudin N."/>
            <person name="Xue C."/>
            <person name="Wang R."/>
            <person name="Manning V.A."/>
            <person name="Dhillon B."/>
            <person name="Tu Z.J."/>
            <person name="Steffenson B.J."/>
            <person name="Salamov A."/>
            <person name="Sun H."/>
            <person name="Lowry S."/>
            <person name="LaButti K."/>
            <person name="Han J."/>
            <person name="Copeland A."/>
            <person name="Lindquist E."/>
            <person name="Barry K."/>
            <person name="Schmutz J."/>
            <person name="Baker S.E."/>
            <person name="Ciuffetti L.M."/>
            <person name="Grigoriev I.V."/>
            <person name="Zhong S."/>
            <person name="Turgeon B.G."/>
        </authorList>
    </citation>
    <scope>NUCLEOTIDE SEQUENCE [LARGE SCALE GENOMIC DNA]</scope>
    <source>
        <strain evidence="2 3">FI3</strain>
    </source>
</reference>
<proteinExistence type="predicted"/>
<dbReference type="OrthoDB" id="10409582at2759"/>
<name>W7EL57_BIPV3</name>
<dbReference type="Proteomes" id="UP000054337">
    <property type="component" value="Unassembled WGS sequence"/>
</dbReference>
<dbReference type="AlphaFoldDB" id="W7EL57"/>
<dbReference type="RefSeq" id="XP_014558363.1">
    <property type="nucleotide sequence ID" value="XM_014702877.1"/>
</dbReference>
<dbReference type="HOGENOM" id="CLU_2557955_0_0_1"/>
<dbReference type="EMBL" id="KI968718">
    <property type="protein sequence ID" value="EUN28786.1"/>
    <property type="molecule type" value="Genomic_DNA"/>
</dbReference>
<evidence type="ECO:0000313" key="3">
    <source>
        <dbReference type="Proteomes" id="UP000054337"/>
    </source>
</evidence>
<sequence>MPVNRRRGVEFSIRPAASASPNDEHETDGTAHIDSSLTSPEPVDKPNSAQLCHCRRRQRHQWPMRGARDATAVDASDAPLAC</sequence>
<feature type="compositionally biased region" description="Basic and acidic residues" evidence="1">
    <location>
        <begin position="22"/>
        <end position="31"/>
    </location>
</feature>
<accession>W7EL57</accession>
<protein>
    <submittedName>
        <fullName evidence="2">Uncharacterized protein</fullName>
    </submittedName>
</protein>
<gene>
    <name evidence="2" type="ORF">COCVIDRAFT_94855</name>
</gene>
<evidence type="ECO:0000313" key="2">
    <source>
        <dbReference type="EMBL" id="EUN28786.1"/>
    </source>
</evidence>
<keyword evidence="3" id="KW-1185">Reference proteome</keyword>